<evidence type="ECO:0000259" key="1">
    <source>
        <dbReference type="Pfam" id="PF12697"/>
    </source>
</evidence>
<dbReference type="InterPro" id="IPR000073">
    <property type="entry name" value="AB_hydrolase_1"/>
</dbReference>
<dbReference type="PANTHER" id="PTHR43433:SF10">
    <property type="entry name" value="AB HYDROLASE-1 DOMAIN-CONTAINING PROTEIN"/>
    <property type="match status" value="1"/>
</dbReference>
<comment type="caution">
    <text evidence="2">The sequence shown here is derived from an EMBL/GenBank/DDBJ whole genome shotgun (WGS) entry which is preliminary data.</text>
</comment>
<dbReference type="RefSeq" id="WP_343952821.1">
    <property type="nucleotide sequence ID" value="NZ_BAAAHQ010000031.1"/>
</dbReference>
<feature type="domain" description="AB hydrolase-1" evidence="1">
    <location>
        <begin position="37"/>
        <end position="254"/>
    </location>
</feature>
<protein>
    <submittedName>
        <fullName evidence="2">Alpha/beta hydrolase</fullName>
    </submittedName>
</protein>
<gene>
    <name evidence="2" type="ORF">GCM10009560_53740</name>
</gene>
<dbReference type="Pfam" id="PF12697">
    <property type="entry name" value="Abhydrolase_6"/>
    <property type="match status" value="1"/>
</dbReference>
<dbReference type="InterPro" id="IPR050471">
    <property type="entry name" value="AB_hydrolase"/>
</dbReference>
<organism evidence="2 3">
    <name type="scientific">Nonomuraea longicatena</name>
    <dbReference type="NCBI Taxonomy" id="83682"/>
    <lineage>
        <taxon>Bacteria</taxon>
        <taxon>Bacillati</taxon>
        <taxon>Actinomycetota</taxon>
        <taxon>Actinomycetes</taxon>
        <taxon>Streptosporangiales</taxon>
        <taxon>Streptosporangiaceae</taxon>
        <taxon>Nonomuraea</taxon>
    </lineage>
</organism>
<dbReference type="PANTHER" id="PTHR43433">
    <property type="entry name" value="HYDROLASE, ALPHA/BETA FOLD FAMILY PROTEIN"/>
    <property type="match status" value="1"/>
</dbReference>
<proteinExistence type="predicted"/>
<dbReference type="Proteomes" id="UP001501578">
    <property type="component" value="Unassembled WGS sequence"/>
</dbReference>
<dbReference type="SUPFAM" id="SSF53474">
    <property type="entry name" value="alpha/beta-Hydrolases"/>
    <property type="match status" value="1"/>
</dbReference>
<accession>A0ABN1QFV8</accession>
<dbReference type="InterPro" id="IPR029058">
    <property type="entry name" value="AB_hydrolase_fold"/>
</dbReference>
<keyword evidence="3" id="KW-1185">Reference proteome</keyword>
<dbReference type="Gene3D" id="3.40.50.1820">
    <property type="entry name" value="alpha/beta hydrolase"/>
    <property type="match status" value="1"/>
</dbReference>
<evidence type="ECO:0000313" key="3">
    <source>
        <dbReference type="Proteomes" id="UP001501578"/>
    </source>
</evidence>
<keyword evidence="2" id="KW-0378">Hydrolase</keyword>
<dbReference type="GO" id="GO:0016787">
    <property type="term" value="F:hydrolase activity"/>
    <property type="evidence" value="ECO:0007669"/>
    <property type="project" value="UniProtKB-KW"/>
</dbReference>
<reference evidence="2 3" key="1">
    <citation type="journal article" date="2019" name="Int. J. Syst. Evol. Microbiol.">
        <title>The Global Catalogue of Microorganisms (GCM) 10K type strain sequencing project: providing services to taxonomists for standard genome sequencing and annotation.</title>
        <authorList>
            <consortium name="The Broad Institute Genomics Platform"/>
            <consortium name="The Broad Institute Genome Sequencing Center for Infectious Disease"/>
            <person name="Wu L."/>
            <person name="Ma J."/>
        </authorList>
    </citation>
    <scope>NUCLEOTIDE SEQUENCE [LARGE SCALE GENOMIC DNA]</scope>
    <source>
        <strain evidence="2 3">JCM 11136</strain>
    </source>
</reference>
<evidence type="ECO:0000313" key="2">
    <source>
        <dbReference type="EMBL" id="GAA0941647.1"/>
    </source>
</evidence>
<name>A0ABN1QFV8_9ACTN</name>
<dbReference type="EMBL" id="BAAAHQ010000031">
    <property type="protein sequence ID" value="GAA0941647.1"/>
    <property type="molecule type" value="Genomic_DNA"/>
</dbReference>
<sequence>MPTATSADGTRIAYDRAGSGPAVILIGGATATRGLNVPLTEALSEHFTVLNYDRRGRGDSDDRSAPSAFDVERELEDLAALIEAGGGVAHLFGISSGGALALEAASAGLPVAKVAVYEVPYNLAPEQPGIHREYVRTLGGQLAEGRQGDMMATFLRTVGAPDEAVEQMRQSPMWPAFEAVAPTLLYDAAALGTGQPDPARLAQIKAPLRVITGLPGDEHEVGGVEFFESAARAIVAAVPGSDHVRLPGQTHDVAAEAIAPLLVDFYTR</sequence>